<reference evidence="2 3" key="1">
    <citation type="journal article" date="2016" name="Sci. Rep.">
        <title>Insights into Adaptations to a Near-Obligate Nematode Endoparasitic Lifestyle from the Finished Genome of Drechmeria coniospora.</title>
        <authorList>
            <person name="Zhang L."/>
            <person name="Zhou Z."/>
            <person name="Guo Q."/>
            <person name="Fokkens L."/>
            <person name="Miskei M."/>
            <person name="Pocsi I."/>
            <person name="Zhang W."/>
            <person name="Chen M."/>
            <person name="Wang L."/>
            <person name="Sun Y."/>
            <person name="Donzelli B.G."/>
            <person name="Gibson D.M."/>
            <person name="Nelson D.R."/>
            <person name="Luo J.G."/>
            <person name="Rep M."/>
            <person name="Liu H."/>
            <person name="Yang S."/>
            <person name="Wang J."/>
            <person name="Krasnoff S.B."/>
            <person name="Xu Y."/>
            <person name="Molnar I."/>
            <person name="Lin M."/>
        </authorList>
    </citation>
    <scope>NUCLEOTIDE SEQUENCE [LARGE SCALE GENOMIC DNA]</scope>
    <source>
        <strain evidence="2 3">ARSEF 6962</strain>
    </source>
</reference>
<keyword evidence="3" id="KW-1185">Reference proteome</keyword>
<gene>
    <name evidence="2" type="ORF">DCS_01240</name>
</gene>
<dbReference type="Proteomes" id="UP000076580">
    <property type="component" value="Chromosome 01"/>
</dbReference>
<sequence length="99" mass="10700">MPRHCHVPVPKDDWIPKSAQTGQSQTGQSSASPLVTRAIPDARTEPNPPRALGHAKTYRCRVPPTAIDIFSVPRNPYFNAAHPPSLPKVAADTTPSDLV</sequence>
<dbReference type="InParanoid" id="A0A151GSL3"/>
<comment type="caution">
    <text evidence="2">The sequence shown here is derived from an EMBL/GenBank/DDBJ whole genome shotgun (WGS) entry which is preliminary data.</text>
</comment>
<evidence type="ECO:0000313" key="2">
    <source>
        <dbReference type="EMBL" id="KYK60106.1"/>
    </source>
</evidence>
<proteinExistence type="predicted"/>
<dbReference type="EMBL" id="LAYC01000001">
    <property type="protein sequence ID" value="KYK60106.1"/>
    <property type="molecule type" value="Genomic_DNA"/>
</dbReference>
<feature type="compositionally biased region" description="Low complexity" evidence="1">
    <location>
        <begin position="18"/>
        <end position="32"/>
    </location>
</feature>
<name>A0A151GSL3_DRECN</name>
<accession>A0A151GSL3</accession>
<dbReference type="AlphaFoldDB" id="A0A151GSL3"/>
<feature type="region of interest" description="Disordered" evidence="1">
    <location>
        <begin position="1"/>
        <end position="34"/>
    </location>
</feature>
<dbReference type="GeneID" id="63713883"/>
<organism evidence="2 3">
    <name type="scientific">Drechmeria coniospora</name>
    <name type="common">Nematophagous fungus</name>
    <name type="synonym">Meria coniospora</name>
    <dbReference type="NCBI Taxonomy" id="98403"/>
    <lineage>
        <taxon>Eukaryota</taxon>
        <taxon>Fungi</taxon>
        <taxon>Dikarya</taxon>
        <taxon>Ascomycota</taxon>
        <taxon>Pezizomycotina</taxon>
        <taxon>Sordariomycetes</taxon>
        <taxon>Hypocreomycetidae</taxon>
        <taxon>Hypocreales</taxon>
        <taxon>Ophiocordycipitaceae</taxon>
        <taxon>Drechmeria</taxon>
    </lineage>
</organism>
<evidence type="ECO:0000256" key="1">
    <source>
        <dbReference type="SAM" id="MobiDB-lite"/>
    </source>
</evidence>
<feature type="region of interest" description="Disordered" evidence="1">
    <location>
        <begin position="80"/>
        <end position="99"/>
    </location>
</feature>
<protein>
    <submittedName>
        <fullName evidence="2">Uncharacterized protein</fullName>
    </submittedName>
</protein>
<evidence type="ECO:0000313" key="3">
    <source>
        <dbReference type="Proteomes" id="UP000076580"/>
    </source>
</evidence>
<dbReference type="RefSeq" id="XP_040659458.1">
    <property type="nucleotide sequence ID" value="XM_040798575.1"/>
</dbReference>